<dbReference type="Proteomes" id="UP000321089">
    <property type="component" value="Unassembled WGS sequence"/>
</dbReference>
<evidence type="ECO:0000313" key="6">
    <source>
        <dbReference type="Proteomes" id="UP000474042"/>
    </source>
</evidence>
<dbReference type="Proteomes" id="UP000238081">
    <property type="component" value="Unassembled WGS sequence"/>
</dbReference>
<gene>
    <name evidence="3" type="ORF">AWN73_12065</name>
    <name evidence="1" type="ORF">CBU02nite_21250</name>
    <name evidence="2" type="ORF">GND98_011150</name>
</gene>
<accession>A0A2S7FBN8</accession>
<name>A0A2S7FBN8_CLOBU</name>
<comment type="caution">
    <text evidence="3">The sequence shown here is derived from an EMBL/GenBank/DDBJ whole genome shotgun (WGS) entry which is preliminary data.</text>
</comment>
<reference evidence="3 4" key="1">
    <citation type="submission" date="2016-01" db="EMBL/GenBank/DDBJ databases">
        <title>Characterization of the Clostridium difficile lineages that are prevalent in Hong Kong and China.</title>
        <authorList>
            <person name="Kwok J.S.-L."/>
            <person name="Lam W.-Y."/>
            <person name="Ip M."/>
            <person name="Chan T.-F."/>
            <person name="Hawkey P.M."/>
            <person name="Tsui S.K.-W."/>
        </authorList>
    </citation>
    <scope>NUCLEOTIDE SEQUENCE [LARGE SCALE GENOMIC DNA]</scope>
    <source>
        <strain evidence="3 4">300064</strain>
    </source>
</reference>
<evidence type="ECO:0008006" key="7">
    <source>
        <dbReference type="Google" id="ProtNLM"/>
    </source>
</evidence>
<dbReference type="AlphaFoldDB" id="A0A2S7FBN8"/>
<dbReference type="EMBL" id="WOFV02000032">
    <property type="protein sequence ID" value="NAS18408.1"/>
    <property type="molecule type" value="Genomic_DNA"/>
</dbReference>
<dbReference type="OrthoDB" id="1935877at2"/>
<sequence>MFSVNLNDDDILMKINASKSISKKDVLMNFVGNLLTAAGGDIANKVWLILTNDTLYLEYKGHAAIGYAEETRDLDTIPLKELKEFLVTSNKNEELIKITTNQKKFVFIRNNDRGDSLALAMSKVINDIK</sequence>
<evidence type="ECO:0000313" key="5">
    <source>
        <dbReference type="Proteomes" id="UP000321089"/>
    </source>
</evidence>
<dbReference type="RefSeq" id="WP_024041282.1">
    <property type="nucleotide sequence ID" value="NZ_BKBB01000006.1"/>
</dbReference>
<proteinExistence type="predicted"/>
<evidence type="ECO:0000313" key="3">
    <source>
        <dbReference type="EMBL" id="PPV15374.1"/>
    </source>
</evidence>
<evidence type="ECO:0000313" key="4">
    <source>
        <dbReference type="Proteomes" id="UP000238081"/>
    </source>
</evidence>
<dbReference type="EMBL" id="LRDH01000100">
    <property type="protein sequence ID" value="PPV15374.1"/>
    <property type="molecule type" value="Genomic_DNA"/>
</dbReference>
<protein>
    <recommendedName>
        <fullName evidence="7">YokE-like PH domain-containing protein</fullName>
    </recommendedName>
</protein>
<dbReference type="EMBL" id="BKBC01000027">
    <property type="protein sequence ID" value="GEQ21619.1"/>
    <property type="molecule type" value="Genomic_DNA"/>
</dbReference>
<reference evidence="1 5" key="2">
    <citation type="submission" date="2019-07" db="EMBL/GenBank/DDBJ databases">
        <title>Whole genome shotgun sequence of Clostridium butyricum NBRC 3858.</title>
        <authorList>
            <person name="Hosoyama A."/>
            <person name="Uohara A."/>
            <person name="Ohji S."/>
            <person name="Ichikawa N."/>
        </authorList>
    </citation>
    <scope>NUCLEOTIDE SEQUENCE [LARGE SCALE GENOMIC DNA]</scope>
    <source>
        <strain evidence="1 5">NBRC 3858</strain>
    </source>
</reference>
<evidence type="ECO:0000313" key="2">
    <source>
        <dbReference type="EMBL" id="NAS18408.1"/>
    </source>
</evidence>
<organism evidence="3 4">
    <name type="scientific">Clostridium butyricum</name>
    <dbReference type="NCBI Taxonomy" id="1492"/>
    <lineage>
        <taxon>Bacteria</taxon>
        <taxon>Bacillati</taxon>
        <taxon>Bacillota</taxon>
        <taxon>Clostridia</taxon>
        <taxon>Eubacteriales</taxon>
        <taxon>Clostridiaceae</taxon>
        <taxon>Clostridium</taxon>
    </lineage>
</organism>
<reference evidence="2 6" key="3">
    <citation type="submission" date="2020-01" db="EMBL/GenBank/DDBJ databases">
        <title>Genome sequence of a 1,3-propanediol producer, Clostridium butyricum S3.</title>
        <authorList>
            <person name="Zhou J."/>
        </authorList>
    </citation>
    <scope>NUCLEOTIDE SEQUENCE [LARGE SCALE GENOMIC DNA]</scope>
    <source>
        <strain evidence="2 6">S3</strain>
    </source>
</reference>
<dbReference type="KEGG" id="cbut:ATN24_18510"/>
<dbReference type="Proteomes" id="UP000474042">
    <property type="component" value="Unassembled WGS sequence"/>
</dbReference>
<evidence type="ECO:0000313" key="1">
    <source>
        <dbReference type="EMBL" id="GEQ21619.1"/>
    </source>
</evidence>